<dbReference type="RefSeq" id="WP_169198745.1">
    <property type="nucleotide sequence ID" value="NZ_WTVH02000009.1"/>
</dbReference>
<dbReference type="InterPro" id="IPR036318">
    <property type="entry name" value="FAD-bd_PCMH-like_sf"/>
</dbReference>
<reference evidence="4" key="1">
    <citation type="submission" date="2019-12" db="EMBL/GenBank/DDBJ databases">
        <title>Comparative genomics gives insights into the taxonomy of the Azoarcus-Aromatoleum group and reveals separate origins of nif in the plant-associated Azoarcus and non-plant-associated Aromatoleum sub-groups.</title>
        <authorList>
            <person name="Lafos M."/>
            <person name="Maluk M."/>
            <person name="Batista M."/>
            <person name="Junghare M."/>
            <person name="Carmona M."/>
            <person name="Faoro H."/>
            <person name="Cruz L.M."/>
            <person name="Battistoni F."/>
            <person name="De Souza E."/>
            <person name="Pedrosa F."/>
            <person name="Chen W.-M."/>
            <person name="Poole P.S."/>
            <person name="Dixon R.A."/>
            <person name="James E.K."/>
        </authorList>
    </citation>
    <scope>NUCLEOTIDE SEQUENCE</scope>
    <source>
        <strain evidence="4">U120</strain>
    </source>
</reference>
<dbReference type="InterPro" id="IPR016166">
    <property type="entry name" value="FAD-bd_PCMH"/>
</dbReference>
<keyword evidence="2" id="KW-0274">FAD</keyword>
<dbReference type="InterPro" id="IPR006094">
    <property type="entry name" value="Oxid_FAD_bind_N"/>
</dbReference>
<keyword evidence="1" id="KW-0285">Flavoprotein</keyword>
<evidence type="ECO:0000259" key="3">
    <source>
        <dbReference type="PROSITE" id="PS51387"/>
    </source>
</evidence>
<gene>
    <name evidence="4" type="primary">glcE</name>
    <name evidence="4" type="ORF">GO608_09065</name>
</gene>
<sequence length="360" mass="37752">MSDLIEQWQERVRAASAAGTALQIRGGGTKAFYGRAPAGEAFDVRGHAGVVNYEPTELVVTARAGTPLAELEALLDDSRQMLAFEPPHFGATATIGGCVAAGLSGPRRAAAGALRDFVLGVKILDGRGEVLTFGGQVMKNVAGYDVSRLIAGSLGTLGVILEVSLKVLPRPVAEATLSLAMSEGEAIARLNEWGGQPLPLSASAWSDGVLNVRLSGAEAAVRSALVRLGGEVVAEDAADAFWAGLREQTTDFFGDAALDEAGTSLWRLSVPSSAAPLKLDGQQLIEWGGALRWLRSTAAAEAIRERTAALGGHATLFRGGDRTTEVFHPLPAPLMTIHRRLKHAFDPAGVFNPGRLYEGL</sequence>
<accession>A0ABX1N2J2</accession>
<name>A0ABX1N2J2_9RHOO</name>
<dbReference type="PANTHER" id="PTHR11748:SF103">
    <property type="entry name" value="GLYCOLATE OXIDASE SUBUNIT GLCE"/>
    <property type="match status" value="1"/>
</dbReference>
<dbReference type="InterPro" id="IPR016164">
    <property type="entry name" value="FAD-linked_Oxase-like_C"/>
</dbReference>
<dbReference type="EMBL" id="WTVH01000014">
    <property type="protein sequence ID" value="NMF93473.1"/>
    <property type="molecule type" value="Genomic_DNA"/>
</dbReference>
<dbReference type="InterPro" id="IPR016169">
    <property type="entry name" value="FAD-bd_PCMH_sub2"/>
</dbReference>
<proteinExistence type="predicted"/>
<organism evidence="4 5">
    <name type="scientific">Aromatoleum buckelii</name>
    <dbReference type="NCBI Taxonomy" id="200254"/>
    <lineage>
        <taxon>Bacteria</taxon>
        <taxon>Pseudomonadati</taxon>
        <taxon>Pseudomonadota</taxon>
        <taxon>Betaproteobacteria</taxon>
        <taxon>Rhodocyclales</taxon>
        <taxon>Rhodocyclaceae</taxon>
        <taxon>Aromatoleum</taxon>
    </lineage>
</organism>
<dbReference type="EC" id="1.1.99.14" evidence="4"/>
<keyword evidence="5" id="KW-1185">Reference proteome</keyword>
<dbReference type="Pfam" id="PF01565">
    <property type="entry name" value="FAD_binding_4"/>
    <property type="match status" value="1"/>
</dbReference>
<dbReference type="PANTHER" id="PTHR11748">
    <property type="entry name" value="D-LACTATE DEHYDROGENASE"/>
    <property type="match status" value="1"/>
</dbReference>
<dbReference type="SUPFAM" id="SSF56176">
    <property type="entry name" value="FAD-binding/transporter-associated domain-like"/>
    <property type="match status" value="1"/>
</dbReference>
<dbReference type="GO" id="GO:0019154">
    <property type="term" value="F:glycolate dehydrogenase activity"/>
    <property type="evidence" value="ECO:0007669"/>
    <property type="project" value="UniProtKB-EC"/>
</dbReference>
<dbReference type="Gene3D" id="3.30.465.10">
    <property type="match status" value="1"/>
</dbReference>
<keyword evidence="4" id="KW-0560">Oxidoreductase</keyword>
<dbReference type="Proteomes" id="UP000601990">
    <property type="component" value="Unassembled WGS sequence"/>
</dbReference>
<dbReference type="NCBIfam" id="NF008439">
    <property type="entry name" value="PRK11282.1"/>
    <property type="match status" value="1"/>
</dbReference>
<dbReference type="PROSITE" id="PS51387">
    <property type="entry name" value="FAD_PCMH"/>
    <property type="match status" value="1"/>
</dbReference>
<evidence type="ECO:0000313" key="5">
    <source>
        <dbReference type="Proteomes" id="UP000601990"/>
    </source>
</evidence>
<feature type="domain" description="FAD-binding PCMH-type" evidence="3">
    <location>
        <begin position="1"/>
        <end position="170"/>
    </location>
</feature>
<evidence type="ECO:0000256" key="1">
    <source>
        <dbReference type="ARBA" id="ARBA00022630"/>
    </source>
</evidence>
<comment type="caution">
    <text evidence="4">The sequence shown here is derived from an EMBL/GenBank/DDBJ whole genome shotgun (WGS) entry which is preliminary data.</text>
</comment>
<protein>
    <submittedName>
        <fullName evidence="4">Glycolate oxidase subunit GlcE</fullName>
        <ecNumber evidence="4">1.1.99.14</ecNumber>
    </submittedName>
</protein>
<evidence type="ECO:0000256" key="2">
    <source>
        <dbReference type="ARBA" id="ARBA00022827"/>
    </source>
</evidence>
<evidence type="ECO:0000313" key="4">
    <source>
        <dbReference type="EMBL" id="NMF93473.1"/>
    </source>
</evidence>
<dbReference type="SUPFAM" id="SSF55103">
    <property type="entry name" value="FAD-linked oxidases, C-terminal domain"/>
    <property type="match status" value="1"/>
</dbReference>